<dbReference type="InterPro" id="IPR052909">
    <property type="entry name" value="Transposase_6_like"/>
</dbReference>
<protein>
    <submittedName>
        <fullName evidence="1">Transposase</fullName>
    </submittedName>
</protein>
<dbReference type="AlphaFoldDB" id="A0A556C6Q8"/>
<reference evidence="1 2" key="1">
    <citation type="submission" date="2019-07" db="EMBL/GenBank/DDBJ databases">
        <title>Draft genome sequence of Brevibacterium aurantiacum XU54 isolated from Xinjiang China.</title>
        <authorList>
            <person name="Xu X."/>
        </authorList>
    </citation>
    <scope>NUCLEOTIDE SEQUENCE [LARGE SCALE GENOMIC DNA]</scope>
    <source>
        <strain evidence="1 2">XU54</strain>
    </source>
</reference>
<dbReference type="PANTHER" id="PTHR46637">
    <property type="entry name" value="TIS1421-TRANSPOSASE PROTEIN A"/>
    <property type="match status" value="1"/>
</dbReference>
<dbReference type="PANTHER" id="PTHR46637:SF1">
    <property type="entry name" value="BLL5188 PROTEIN"/>
    <property type="match status" value="1"/>
</dbReference>
<evidence type="ECO:0000313" key="1">
    <source>
        <dbReference type="EMBL" id="TSI12688.1"/>
    </source>
</evidence>
<dbReference type="OrthoDB" id="4546548at2"/>
<name>A0A556C6Q8_BREAU</name>
<dbReference type="Proteomes" id="UP000316406">
    <property type="component" value="Unassembled WGS sequence"/>
</dbReference>
<accession>A0A556C6Q8</accession>
<comment type="caution">
    <text evidence="1">The sequence shown here is derived from an EMBL/GenBank/DDBJ whole genome shotgun (WGS) entry which is preliminary data.</text>
</comment>
<proteinExistence type="predicted"/>
<dbReference type="EMBL" id="VLTK01000015">
    <property type="protein sequence ID" value="TSI12688.1"/>
    <property type="molecule type" value="Genomic_DNA"/>
</dbReference>
<keyword evidence="2" id="KW-1185">Reference proteome</keyword>
<gene>
    <name evidence="1" type="ORF">FO013_19555</name>
</gene>
<organism evidence="1 2">
    <name type="scientific">Brevibacterium aurantiacum</name>
    <dbReference type="NCBI Taxonomy" id="273384"/>
    <lineage>
        <taxon>Bacteria</taxon>
        <taxon>Bacillati</taxon>
        <taxon>Actinomycetota</taxon>
        <taxon>Actinomycetes</taxon>
        <taxon>Micrococcales</taxon>
        <taxon>Brevibacteriaceae</taxon>
        <taxon>Brevibacterium</taxon>
    </lineage>
</organism>
<evidence type="ECO:0000313" key="2">
    <source>
        <dbReference type="Proteomes" id="UP000316406"/>
    </source>
</evidence>
<sequence>MPDRYGPWKTCHERLRIWTLDGTWAKILEEAVVKDDAIGDVEWVLSVDSTSVRAHHHAAGARKRGVPLCFKSRGNTQFLQECSPGVQGQG</sequence>